<feature type="binding site" evidence="21">
    <location>
        <position position="4475"/>
    </location>
    <ligand>
        <name>ATP</name>
        <dbReference type="ChEBI" id="CHEBI:30616"/>
    </ligand>
</feature>
<feature type="domain" description="Ig-like" evidence="24">
    <location>
        <begin position="7"/>
        <end position="97"/>
    </location>
</feature>
<comment type="similarity">
    <text evidence="3">Belongs to the protein kinase superfamily. CAMK Ser/Thr protein kinase family.</text>
</comment>
<evidence type="ECO:0000256" key="21">
    <source>
        <dbReference type="PROSITE-ProRule" id="PRU10141"/>
    </source>
</evidence>
<keyword evidence="14 21" id="KW-0067">ATP-binding</keyword>
<evidence type="ECO:0000256" key="19">
    <source>
        <dbReference type="ARBA" id="ARBA00047899"/>
    </source>
</evidence>
<organism evidence="26 27">
    <name type="scientific">Patiria miniata</name>
    <name type="common">Bat star</name>
    <name type="synonym">Asterina miniata</name>
    <dbReference type="NCBI Taxonomy" id="46514"/>
    <lineage>
        <taxon>Eukaryota</taxon>
        <taxon>Metazoa</taxon>
        <taxon>Echinodermata</taxon>
        <taxon>Eleutherozoa</taxon>
        <taxon>Asterozoa</taxon>
        <taxon>Asteroidea</taxon>
        <taxon>Valvatacea</taxon>
        <taxon>Valvatida</taxon>
        <taxon>Asterinidae</taxon>
        <taxon>Patiria</taxon>
    </lineage>
</organism>
<dbReference type="PROSITE" id="PS50835">
    <property type="entry name" value="IG_LIKE"/>
    <property type="match status" value="21"/>
</dbReference>
<dbReference type="SMART" id="SM00409">
    <property type="entry name" value="IG"/>
    <property type="match status" value="24"/>
</dbReference>
<dbReference type="InterPro" id="IPR003598">
    <property type="entry name" value="Ig_sub2"/>
</dbReference>
<feature type="domain" description="Fibronectin type-III" evidence="25">
    <location>
        <begin position="3220"/>
        <end position="3315"/>
    </location>
</feature>
<evidence type="ECO:0000256" key="15">
    <source>
        <dbReference type="ARBA" id="ARBA00022842"/>
    </source>
</evidence>
<feature type="domain" description="Fibronectin type-III" evidence="25">
    <location>
        <begin position="3620"/>
        <end position="3715"/>
    </location>
</feature>
<dbReference type="PROSITE" id="PS00107">
    <property type="entry name" value="PROTEIN_KINASE_ATP"/>
    <property type="match status" value="1"/>
</dbReference>
<dbReference type="SMART" id="SM00406">
    <property type="entry name" value="IGv"/>
    <property type="match status" value="2"/>
</dbReference>
<evidence type="ECO:0000256" key="4">
    <source>
        <dbReference type="ARBA" id="ARBA00012513"/>
    </source>
</evidence>
<feature type="domain" description="Fibronectin type-III" evidence="25">
    <location>
        <begin position="2227"/>
        <end position="2321"/>
    </location>
</feature>
<feature type="domain" description="Ig-like" evidence="24">
    <location>
        <begin position="431"/>
        <end position="523"/>
    </location>
</feature>
<dbReference type="SMART" id="SM00060">
    <property type="entry name" value="FN3"/>
    <property type="match status" value="18"/>
</dbReference>
<sequence>MVKESGPTFVQKPILDQSDDGRVLKFSCRIAGEPRPNFKWFLNDKELSDGGRYFMTTKPDGDSYQVALEIEDVSGEDAGNYKIVAENKSGSTSATINLKFGEEEEGEGKPGGADGLAPNFTMKPKMRQSEDGLKLTIECELMADPEPEVTWYRGNSTLRDGGRFRLTYTPDGEYIFLALEITDVTERDGGEYKIVASNKLGTATNTIKLNFQTGAPSFTMQPKIEQSPDGRNLTFQCELTADPKPTLTWFKDDVPLAAGGRYTMNVEPDDNVYFLTLGIADVSAKDAGKYKIMAKNEHGDAKSTIDLNFEGGAEEPPKPPVKGTPPSFIGKPGMRQSDDGTSVYFDCQLMADPKPEVIWTLGNKRIPTGGKYNLKLEPKGTDKYSLMLSMDNISPKDGGTYVVYARNQGGEDRTTINLNFDVREANKEGAPTFIEKPTIKQEDNGRRLVMECKVMADPRPKVVWYYNNKELKDAGRYRLRTTKQGKIYILVLDMSNVTPQDMGIYKVVAENEKGKASSTMTVNFEVKDKRFPRKFEVSTEVAKVHVDFPASSMETIDLGPDFGTLELLMPEMEMGGPREIELISKGPEEQEKPKVKDSVPVFSEPLEDVDVENGKAVEFRCRIVGKVTKVIWYRDSKEIRPSYNIKILQEGDLYMLRMPRAMARDSGDYKIVVVGPGGEAKSEAELFVDDLPSKPAPKPKEEPAKRPAPEKPEEVPSKAPKVEEPLQQAVAMEVEEKAPSKRKPEEPTKKPAETKPTDKDKKEVPKKKEPEKPWKKPEPEKPTEAEVPKKKEPEKPWKKPEVDKPTEAEFPKKKEPEKPLKKPEVDKPTEAEVPKKKEPEKPWKKPEVEKPKEAEVPKKKEPEKPWKKPEVEKPKEAEVPKKKEPEKPSKKPEVEKPTEAETPSKKKAPKKDEEAPPEKKPRPGDKPKPAPAEEAITPMEQTPAESAPAPVEEAVTPMEQTPAKSAPGPVEEAVTPMEQTPAKSAPAPVEEAVTPMEQTPAESTPAPVEIEITPEGGIVAQQAPEEQAAVPKQRRMSATDYLDEESAPESAPKKGESAPDEGFRKTGQSVKPAETKPTAPPPAVKMKEEGGPPSFIESPCKVQVIEGQSVKFEAVVEGKPKPTVTWYKGSTKIDDGYKNRYAVKFLEKQDVHVLEVKKSEMTDTGKFSCIVENDHGKDERVFSMMVNKNPEAVEPEETPEEEKPEADALDFRQFLRHREVERRESKVEVPDWGTLKDTDVPDKVGAEVTRPLRSTRANERDGRLTLEVGCKANGVKPTWHKNGQELTASKKYKIKSTINDYELTITDLKVADSGDYTVKFGDFAESKCNVVIDVHRCLATMSDREVTTMVSKGILPKGAGKPKVDFVTLLKPVEVHEGQDARFSCELSGDCMELQWYKGNDKVPPRDKKCEVKRLGRRHTLIVKDCKAADQSEIAISVFGRYSRADLTVKSKPKFVKELSPVTVVESRSCALTCEISDFTSEVKWLKDGKPVTLDDRVVTKMDKGVRKLVFYKAAFDDAAEYTVKFADLESKAKLTVTEPPNFNGNLPDEVEAFAHQDAEFATEVSSDDAEVFWFKNGQPIMPGEEDKYEMISEGPTRKLVVKDVGPEDEANYACALDETRATRSNLKVQAPPTLKMPLDMEDLIVKAGEPVEVTLDISGSPAPQVEWSKPGTTLAPDDRTQMVTMPMSATLLITHTDRNDTNEYTVTVNNKHGTESANFKITVIDKPQGPESVKISSYDEHSVSLTWKPPVDNGNSEITHYVVEYKEVKRGDWTVATDSVSETEFTVPNLTEGKEYTFRVAAVNIVGTSEPKQTDRTQVAKEPFEPADQMEAPKVVDTHDGSIELKWSPPEFDGGCPITGYIIEKREVGSPRWSKATKSPIKGTSYEVPDLVQGGNYEFRAMAVNKAGESEPSTPSKAALAREPIDPALPPGEPVIEDVTKDSVTLSWAKPKDDGGSPIAGYYVEKKNPATGDWERVNKKPIKDTKYKVPDLVEGEEYEFRVVAENEAGLSEPSVVSPPVVAKDPEIPPSLDVSQLKDLTVKAGQTIKLSVSFTGTPPPKATWSLDEEELVPDDRTKLRSNLLTAELTTMDARRSDTGVYIVTVTNPFGTEKGTSNVNVLDKPGPPKGPMEINGVTATSAVLSWQAPADDGGQPITNYVIEKRDIKRSGWSVVNDTTKDTTLKVTKLQEKTEYMFRVAAETTLGVSKYLEAPHTVLAKNPYDEPGAPGVPEVVDYDNDFVDLEWEEPENDGGADIEGYVVEKKEKTSTRWMDATDKPVRGTNFKVPNLIDGRTYEFRVAAVNKAGKGKPSQVSQPKLVKAKFSKPVLRIDRLKDLKLRAGQELKLHVPFDGSPPPDVAWKKNGSPLEPSEHVQIESTEEETTVRVKESQRDDTGEYELILTNDSGTLNAKCNVIVLDKPSPPEPPFDITDVTNETCRLTWNPPTDDGGSEIANYIIEKRESDDDYWAKCGGFINAPAYTATKLIRGKEYVFRVSAENAHGGISAPLESAPVVAKNPYDEPDAPGKPKIASYDRDRADLQWAEPQSDGGDAITGYIIEKKDPKSSRWSKVNKAPVLGTKFTVPGLIEGRQYHFRVTAENRAGPGQPSPESEVMIAKPEFEKPRIDTNALSLRDIKVREGEPFDVKVPFVASPAPDAVWYKDNREIKLNNRIEVDTSETTCTLSNKAAERGDTGTYKVTLENDSGTDSVSLKVTVLCCPTPPKAPLEYSEFKKDSLKLTWQPPEDDGNASITGYVVEQRDANRDNWQKITSSASILGHTARNLKTHNDYVFRVSAVNQYGVSEPLEGRQVKAKLPFDEPDSPTAPKIEAVDRNSAQISWSPPASDGGSPVTGYAVEYSKPGSNKWEPASNYPTKDTMATVPNLREGDEYQFRVIALNEAGPGKPSRASDSIVAKTPILPADAPSRPSVDKVRKDNIGVSWTKPVSDGGSKIKEYVVEKRKVPDSGQKGDWVDAVKVPASEEQATVPDLEEGTPYEFRVRAQTEEGPPGKPSIPTPVVTAEDRPERPVLDISTLKDIKVKGGEKFDLKLSYTGIPKPEVTWELNGQHVKEDGRVMVKTTHDVTALVVESAQRADSGRYTVTLKNSAGTDSGKVKVVVLDAPASPEGPLKVSDITPESATLSWKPPAHGPEDVENYIVEKKEPDTGAWSKVSSFCVSPNFKVRNLQEGKEYEFRVSAENQYGASKPLVSEPFTAKHPFDAPGAPEPPYPTKTDRTAINLAWKPPSNNGGNPVTSYIVEKREAGESKWYPATRAPLKDTSCSVPKLVEGTEYEFRVTAQNAAGPGKPSDACEAIIAAPPSVKPKVRSDCRNKDITVVAGDQFRVDVPFESTPAPQVTVTRDDKGGMEIPKGDRFDIQEGSDEALFTCKHAERTDSGRYTITLRNNEGTDTCILRITVVDKPGPPDGPLEVSDVTAESVKLSWNPPKDDGGSRITNYVVEKKEEGRTSWSKVSGFVRTTDHAVGGLDEGTKYFFRIRAENQYGVGEPLENSNAVHVKSPYDVPDAPGKPVINEVDRGYVSLTWEKPENDGGAKITGYNVEKKEEDAEWEQCNNFLVKDTKMSLSNLRDTVEYQFRVIAKNTAGLSAPSRPSNGVVPKPQYTTSDKPGVPEVEKVTSNTADITWSKPTSDGGSRLLGYTVEKREMGAPNWEKANRYPVKDTNFTLGGLEEGKEYEVRVCAENAAGMSEPSYSEVPIKPKDSVKGTAPFFDKRLENVTGSQGDSAKFECAVSGTPQPIVKWYKNGAELWPGVRVSARQSDELCILTISDLKDADSGEYTCEASNKLGTERCKAKLAVQLAPSVGNVPREVTVEVGNPFKVKIPFSGKGDVTARCQRDGEPVDDNRVKMTVFDDYVIMNVKHAEPEDNAMFKVTVGNDAGNDTATFNVKVIDAPGAPRGPLEVGEVTNHSIHISWKPPAHNGGMPIKSYYVEKREEGSRDWTPVSSFVKDTNFLVHGLQTGQPYEFRVAAENEIGVGKPLVGDSPVVAKSPFDPPSKPGEPDVSQIGRDFVALMWGRPHSDGGSPITGYFVEKTEAGSDRWVQVNRNAVMQLIMTIPNLIEDREYDFRVTAINQAGLVSEPAVGSNSVLVKDPNEVIRPKFEEGLKDSTAHEGRTATFECRFSGKPQPEVKWFKGSRELFTNNKYQPELDGNAATLTISNIQPDDVEEYTCEIRNPGGRKLTRAQLLVKFSPKIKLPARFRDTVVSFIKGETIKLKIPVTGYPKPTSSWTLNGKRINRGVEDTERHAVLTISNADRKDSGEYELTAENEVGSDSAVIQINVNDVPGAPTDLQASDVTFESVELTWKAPSDDGGSHIDAYVLEKREFGLESWSRAGYTSGQTTHVVSMLTPNKEYRFRVRAENITGSSEPIEVTHKIAIPEPEKPIKRASMATEESAARPEKPRLPKVHDYDMIVEEGFTPKKVKLRKTSPSDRYEFGEELGRGEYGVVRRALERPTGRNYAAKFVSTEPADKAHIKQEMDTMSALQHPRLLQLHDAFETDDQMVMILDFLSGGDPFDRIKDRDHLTEEEVARLTRQVCEGLNYLHLRNYMHLDLKPQSIIYETKRGNNIRLIDLGMATKLDPEERVKVVSGSSEYSSPELINGDAVGFSTDMWTVGVIVYMLLSGIHPFDHDSDKIRRGRWDFDQGAFRGISDDAKDFISQLLVVDTEKRMPAYEALEHPWLKEPGKWAKNRIPTDRHKMLLERPGWRIGTQTLGIGRLSNTSAHRRRRPLEGDFIIEVAMSRKEARPRFVRRPIDSIAMEDRDAVFKCVIAAPSQPVVTWWKDNKELKQSLKYKSKYDDVNYGLVIARCQVEEAGQYMVKAVNSYGELTKESHLSVEPDPMKRREEKKIRKVEQLPPPRPDSKPAFTFRLRSRTIQEGSSVRLSCIAAGYPEPKVTWMRNGEVIPKTHPDFKQEYSYRMAVLEIDRVTAETSGRFACISENSMGTDETECIISVEDRAKRGQKASSTEYSSTTTRKSRRREDMTEDDTSSAARTIQQGFREYRQKKESVSEEVTESEEGGVHTRRETRRERREEIHVGQSGSVDSAREEESQARIDVGARQAIEVDLEGAKEEEEVEEAGVVEEVGVVEEPAVAQEDAAQVEEMPAVEEEAPAVPEGYKGPIMVVQPSSVSVEEGMGAKFYCKLMEAAEEVFWLKDDRALEDGGRFTISAEADEYRLEIPMALSTDTGQYTFKAKNAHGECETSCSLQVVLEEGEPVNIEELLKSVE</sequence>
<comment type="catalytic activity">
    <reaction evidence="19">
        <text>L-threonyl-[protein] + ATP = O-phospho-L-threonyl-[protein] + ADP + H(+)</text>
        <dbReference type="Rhea" id="RHEA:46608"/>
        <dbReference type="Rhea" id="RHEA-COMP:11060"/>
        <dbReference type="Rhea" id="RHEA-COMP:11605"/>
        <dbReference type="ChEBI" id="CHEBI:15378"/>
        <dbReference type="ChEBI" id="CHEBI:30013"/>
        <dbReference type="ChEBI" id="CHEBI:30616"/>
        <dbReference type="ChEBI" id="CHEBI:61977"/>
        <dbReference type="ChEBI" id="CHEBI:456216"/>
        <dbReference type="EC" id="2.7.11.1"/>
    </reaction>
</comment>
<feature type="domain" description="Fibronectin type-III" evidence="25">
    <location>
        <begin position="2422"/>
        <end position="2517"/>
    </location>
</feature>
<dbReference type="FunFam" id="2.60.40.10:FF:000107">
    <property type="entry name" value="Myosin, light chain kinase a"/>
    <property type="match status" value="3"/>
</dbReference>
<evidence type="ECO:0000256" key="13">
    <source>
        <dbReference type="ARBA" id="ARBA00022837"/>
    </source>
</evidence>
<dbReference type="InterPro" id="IPR013098">
    <property type="entry name" value="Ig_I-set"/>
</dbReference>
<keyword evidence="7" id="KW-0597">Phosphoprotein</keyword>
<dbReference type="Pfam" id="PF00069">
    <property type="entry name" value="Pkinase"/>
    <property type="match status" value="1"/>
</dbReference>
<dbReference type="InterPro" id="IPR011009">
    <property type="entry name" value="Kinase-like_dom_sf"/>
</dbReference>
<keyword evidence="12" id="KW-0418">Kinase</keyword>
<protein>
    <recommendedName>
        <fullName evidence="4">non-specific serine/threonine protein kinase</fullName>
        <ecNumber evidence="4">2.7.11.1</ecNumber>
    </recommendedName>
</protein>
<dbReference type="RefSeq" id="XP_038051694.1">
    <property type="nucleotide sequence ID" value="XM_038195766.1"/>
</dbReference>
<feature type="domain" description="Ig-like" evidence="24">
    <location>
        <begin position="4877"/>
        <end position="4966"/>
    </location>
</feature>
<feature type="domain" description="Ig-like" evidence="24">
    <location>
        <begin position="1541"/>
        <end position="1625"/>
    </location>
</feature>
<keyword evidence="15" id="KW-0460">Magnesium</keyword>
<dbReference type="InterPro" id="IPR036179">
    <property type="entry name" value="Ig-like_dom_sf"/>
</dbReference>
<feature type="compositionally biased region" description="Basic and acidic residues" evidence="22">
    <location>
        <begin position="5032"/>
        <end position="5049"/>
    </location>
</feature>
<dbReference type="FunFam" id="2.60.40.10:FF:000097">
    <property type="entry name" value="Bent, isoform F"/>
    <property type="match status" value="3"/>
</dbReference>
<feature type="compositionally biased region" description="Basic and acidic residues" evidence="22">
    <location>
        <begin position="698"/>
        <end position="724"/>
    </location>
</feature>
<feature type="domain" description="Ig-like" evidence="24">
    <location>
        <begin position="1362"/>
        <end position="1448"/>
    </location>
</feature>
<evidence type="ECO:0000256" key="11">
    <source>
        <dbReference type="ARBA" id="ARBA00022741"/>
    </source>
</evidence>
<feature type="domain" description="Ig-like" evidence="24">
    <location>
        <begin position="4204"/>
        <end position="4294"/>
    </location>
</feature>
<evidence type="ECO:0000256" key="18">
    <source>
        <dbReference type="ARBA" id="ARBA00023319"/>
    </source>
</evidence>
<dbReference type="FunFam" id="2.60.40.10:FF:000051">
    <property type="entry name" value="Uncharacterized protein, isoform J"/>
    <property type="match status" value="4"/>
</dbReference>
<evidence type="ECO:0000256" key="16">
    <source>
        <dbReference type="ARBA" id="ARBA00022860"/>
    </source>
</evidence>
<dbReference type="FunFam" id="2.60.40.10:FF:000147">
    <property type="entry name" value="Myosin light chain kinase"/>
    <property type="match status" value="2"/>
</dbReference>
<feature type="domain" description="Fibronectin type-III" evidence="25">
    <location>
        <begin position="1830"/>
        <end position="1925"/>
    </location>
</feature>
<comment type="subcellular location">
    <subcellularLocation>
        <location evidence="2">Cytoplasm</location>
        <location evidence="2">Myofibril</location>
        <location evidence="2">Sarcomere</location>
    </subcellularLocation>
</comment>
<dbReference type="InterPro" id="IPR013783">
    <property type="entry name" value="Ig-like_fold"/>
</dbReference>
<feature type="domain" description="Fibronectin type-III" evidence="25">
    <location>
        <begin position="4299"/>
        <end position="4393"/>
    </location>
</feature>
<proteinExistence type="inferred from homology"/>
<keyword evidence="17" id="KW-1015">Disulfide bond</keyword>
<evidence type="ECO:0000259" key="25">
    <source>
        <dbReference type="PROSITE" id="PS50853"/>
    </source>
</evidence>
<feature type="region of interest" description="Disordered" evidence="22">
    <location>
        <begin position="2999"/>
        <end position="3020"/>
    </location>
</feature>
<evidence type="ECO:0000256" key="3">
    <source>
        <dbReference type="ARBA" id="ARBA00006692"/>
    </source>
</evidence>
<dbReference type="GO" id="GO:0031672">
    <property type="term" value="C:A band"/>
    <property type="evidence" value="ECO:0007669"/>
    <property type="project" value="UniProtKB-ARBA"/>
</dbReference>
<dbReference type="InterPro" id="IPR003599">
    <property type="entry name" value="Ig_sub"/>
</dbReference>
<dbReference type="CDD" id="cd05748">
    <property type="entry name" value="Ig_Titin_like"/>
    <property type="match status" value="2"/>
</dbReference>
<keyword evidence="10" id="KW-0677">Repeat</keyword>
<dbReference type="PANTHER" id="PTHR14340:SF9">
    <property type="entry name" value="FIBRONECTIN TYPE-III DOMAIN-CONTAINING PROTEIN"/>
    <property type="match status" value="1"/>
</dbReference>
<feature type="domain" description="Ig-like" evidence="24">
    <location>
        <begin position="1453"/>
        <end position="1536"/>
    </location>
</feature>
<evidence type="ECO:0000256" key="9">
    <source>
        <dbReference type="ARBA" id="ARBA00022723"/>
    </source>
</evidence>
<dbReference type="Pfam" id="PF07679">
    <property type="entry name" value="I-set"/>
    <property type="match status" value="24"/>
</dbReference>
<feature type="domain" description="Ig-like" evidence="24">
    <location>
        <begin position="2622"/>
        <end position="2713"/>
    </location>
</feature>
<evidence type="ECO:0000256" key="20">
    <source>
        <dbReference type="ARBA" id="ARBA00048679"/>
    </source>
</evidence>
<keyword evidence="8" id="KW-0808">Transferase</keyword>
<comment type="cofactor">
    <cofactor evidence="1">
        <name>Mg(2+)</name>
        <dbReference type="ChEBI" id="CHEBI:18420"/>
    </cofactor>
</comment>
<feature type="domain" description="Ig-like" evidence="24">
    <location>
        <begin position="2030"/>
        <end position="2119"/>
    </location>
</feature>
<accession>A0A913ZK35</accession>
<evidence type="ECO:0000259" key="24">
    <source>
        <dbReference type="PROSITE" id="PS50835"/>
    </source>
</evidence>
<dbReference type="GO" id="GO:0045989">
    <property type="term" value="P:positive regulation of striated muscle contraction"/>
    <property type="evidence" value="ECO:0007669"/>
    <property type="project" value="UniProtKB-ARBA"/>
</dbReference>
<evidence type="ECO:0000256" key="17">
    <source>
        <dbReference type="ARBA" id="ARBA00023157"/>
    </source>
</evidence>
<dbReference type="FunFam" id="2.60.40.10:FF:000425">
    <property type="entry name" value="Myosin light chain kinase"/>
    <property type="match status" value="1"/>
</dbReference>
<feature type="domain" description="Fibronectin type-III" evidence="25">
    <location>
        <begin position="2523"/>
        <end position="2618"/>
    </location>
</feature>
<dbReference type="FunFam" id="2.60.40.10:FF:000003">
    <property type="entry name" value="Titin isoform E"/>
    <property type="match status" value="4"/>
</dbReference>
<evidence type="ECO:0000256" key="2">
    <source>
        <dbReference type="ARBA" id="ARBA00004204"/>
    </source>
</evidence>
<feature type="domain" description="Ig-like" evidence="24">
    <location>
        <begin position="3025"/>
        <end position="3114"/>
    </location>
</feature>
<dbReference type="FunFam" id="2.60.40.10:FF:000032">
    <property type="entry name" value="palladin isoform X1"/>
    <property type="match status" value="2"/>
</dbReference>
<feature type="domain" description="Ig-like" evidence="24">
    <location>
        <begin position="1093"/>
        <end position="1183"/>
    </location>
</feature>
<feature type="domain" description="Ig-like" evidence="24">
    <location>
        <begin position="2316"/>
        <end position="2415"/>
    </location>
</feature>
<feature type="domain" description="Fibronectin type-III" evidence="25">
    <location>
        <begin position="1730"/>
        <end position="1824"/>
    </location>
</feature>
<dbReference type="FunFam" id="1.10.510.10:FF:000571">
    <property type="entry name" value="Maternal embryonic leucine zipper kinase"/>
    <property type="match status" value="1"/>
</dbReference>
<dbReference type="FunFam" id="2.60.40.10:FF:000160">
    <property type="entry name" value="Titin a"/>
    <property type="match status" value="1"/>
</dbReference>
<feature type="domain" description="Protein kinase" evidence="23">
    <location>
        <begin position="4446"/>
        <end position="4694"/>
    </location>
</feature>
<dbReference type="FunFam" id="2.60.40.10:FF:000127">
    <property type="entry name" value="titin isoform X1"/>
    <property type="match status" value="9"/>
</dbReference>
<dbReference type="Pfam" id="PF00041">
    <property type="entry name" value="fn3"/>
    <property type="match status" value="18"/>
</dbReference>
<feature type="region of interest" description="Disordered" evidence="22">
    <location>
        <begin position="4971"/>
        <end position="5067"/>
    </location>
</feature>
<dbReference type="GO" id="GO:0004674">
    <property type="term" value="F:protein serine/threonine kinase activity"/>
    <property type="evidence" value="ECO:0007669"/>
    <property type="project" value="UniProtKB-KW"/>
</dbReference>
<dbReference type="OMA" id="TEVKWWK"/>
<feature type="domain" description="Ig-like" evidence="24">
    <location>
        <begin position="5134"/>
        <end position="5221"/>
    </location>
</feature>
<dbReference type="SMART" id="SM00408">
    <property type="entry name" value="IGc2"/>
    <property type="match status" value="17"/>
</dbReference>
<evidence type="ECO:0000256" key="7">
    <source>
        <dbReference type="ARBA" id="ARBA00022553"/>
    </source>
</evidence>
<feature type="compositionally biased region" description="Basic and acidic residues" evidence="22">
    <location>
        <begin position="734"/>
        <end position="928"/>
    </location>
</feature>
<keyword evidence="13" id="KW-0106">Calcium</keyword>
<dbReference type="Proteomes" id="UP000887568">
    <property type="component" value="Unplaced"/>
</dbReference>
<dbReference type="GO" id="GO:0005516">
    <property type="term" value="F:calmodulin binding"/>
    <property type="evidence" value="ECO:0007669"/>
    <property type="project" value="UniProtKB-KW"/>
</dbReference>
<dbReference type="InterPro" id="IPR017441">
    <property type="entry name" value="Protein_kinase_ATP_BS"/>
</dbReference>
<feature type="domain" description="Fibronectin type-III" evidence="25">
    <location>
        <begin position="1931"/>
        <end position="2026"/>
    </location>
</feature>
<dbReference type="FunFam" id="2.60.40.10:FF:000012">
    <property type="entry name" value="titin isoform X1"/>
    <property type="match status" value="2"/>
</dbReference>
<feature type="domain" description="Ig-like" evidence="24">
    <location>
        <begin position="118"/>
        <end position="210"/>
    </location>
</feature>
<dbReference type="InterPro" id="IPR000719">
    <property type="entry name" value="Prot_kinase_dom"/>
</dbReference>
<feature type="region of interest" description="Disordered" evidence="22">
    <location>
        <begin position="689"/>
        <end position="1097"/>
    </location>
</feature>
<dbReference type="SUPFAM" id="SSF48726">
    <property type="entry name" value="Immunoglobulin"/>
    <property type="match status" value="24"/>
</dbReference>
<keyword evidence="27" id="KW-1185">Reference proteome</keyword>
<dbReference type="FunFam" id="2.60.40.10:FF:000056">
    <property type="entry name" value="twitchin isoform X4"/>
    <property type="match status" value="1"/>
</dbReference>
<dbReference type="OrthoDB" id="504170at2759"/>
<feature type="domain" description="Fibronectin type-III" evidence="25">
    <location>
        <begin position="2126"/>
        <end position="2221"/>
    </location>
</feature>
<name>A0A913ZK35_PATMI</name>
<evidence type="ECO:0000256" key="8">
    <source>
        <dbReference type="ARBA" id="ARBA00022679"/>
    </source>
</evidence>
<feature type="region of interest" description="Disordered" evidence="22">
    <location>
        <begin position="3598"/>
        <end position="3625"/>
    </location>
</feature>
<dbReference type="Gene3D" id="3.30.200.20">
    <property type="entry name" value="Phosphorylase Kinase, domain 1"/>
    <property type="match status" value="1"/>
</dbReference>
<feature type="domain" description="Ig-like" evidence="24">
    <location>
        <begin position="326"/>
        <end position="417"/>
    </location>
</feature>
<dbReference type="InterPro" id="IPR036116">
    <property type="entry name" value="FN3_sf"/>
</dbReference>
<feature type="compositionally biased region" description="Low complexity" evidence="22">
    <location>
        <begin position="1019"/>
        <end position="1031"/>
    </location>
</feature>
<feature type="domain" description="Fibronectin type-III" evidence="25">
    <location>
        <begin position="2720"/>
        <end position="2814"/>
    </location>
</feature>
<feature type="compositionally biased region" description="Low complexity" evidence="22">
    <location>
        <begin position="942"/>
        <end position="959"/>
    </location>
</feature>
<dbReference type="PROSITE" id="PS50853">
    <property type="entry name" value="FN3"/>
    <property type="match status" value="18"/>
</dbReference>
<dbReference type="EnsemblMetazoa" id="XM_038195766.1">
    <property type="protein sequence ID" value="XP_038051694.1"/>
    <property type="gene ID" value="LOC119724634"/>
</dbReference>
<feature type="domain" description="Fibronectin type-III" evidence="25">
    <location>
        <begin position="3122"/>
        <end position="3214"/>
    </location>
</feature>
<evidence type="ECO:0000313" key="26">
    <source>
        <dbReference type="EnsemblMetazoa" id="XP_038051694.1"/>
    </source>
</evidence>
<evidence type="ECO:0000256" key="1">
    <source>
        <dbReference type="ARBA" id="ARBA00001946"/>
    </source>
</evidence>
<keyword evidence="11 21" id="KW-0547">Nucleotide-binding</keyword>
<dbReference type="Gene3D" id="2.60.40.10">
    <property type="entry name" value="Immunoglobulins"/>
    <property type="match status" value="42"/>
</dbReference>
<feature type="compositionally biased region" description="Basic and acidic residues" evidence="22">
    <location>
        <begin position="1051"/>
        <end position="1064"/>
    </location>
</feature>
<dbReference type="PRINTS" id="PR00014">
    <property type="entry name" value="FNTYPEIII"/>
</dbReference>
<evidence type="ECO:0000256" key="22">
    <source>
        <dbReference type="SAM" id="MobiDB-lite"/>
    </source>
</evidence>
<keyword evidence="18" id="KW-0393">Immunoglobulin domain</keyword>
<dbReference type="InterPro" id="IPR013106">
    <property type="entry name" value="Ig_V-set"/>
</dbReference>
<keyword evidence="16" id="KW-0112">Calmodulin-binding</keyword>
<dbReference type="InterPro" id="IPR007110">
    <property type="entry name" value="Ig-like_dom"/>
</dbReference>
<feature type="domain" description="Ig-like" evidence="24">
    <location>
        <begin position="216"/>
        <end position="308"/>
    </location>
</feature>
<dbReference type="GeneID" id="119724634"/>
<dbReference type="Gene3D" id="1.10.510.10">
    <property type="entry name" value="Transferase(Phosphotransferase) domain 1"/>
    <property type="match status" value="1"/>
</dbReference>
<dbReference type="GO" id="GO:0046872">
    <property type="term" value="F:metal ion binding"/>
    <property type="evidence" value="ECO:0007669"/>
    <property type="project" value="UniProtKB-KW"/>
</dbReference>
<feature type="domain" description="Ig-like" evidence="24">
    <location>
        <begin position="4760"/>
        <end position="4848"/>
    </location>
</feature>
<feature type="compositionally biased region" description="Low complexity" evidence="22">
    <location>
        <begin position="4978"/>
        <end position="4987"/>
    </location>
</feature>
<reference evidence="26" key="1">
    <citation type="submission" date="2022-11" db="UniProtKB">
        <authorList>
            <consortium name="EnsemblMetazoa"/>
        </authorList>
    </citation>
    <scope>IDENTIFICATION</scope>
</reference>
<feature type="compositionally biased region" description="Basic and acidic residues" evidence="22">
    <location>
        <begin position="5013"/>
        <end position="5022"/>
    </location>
</feature>
<feature type="domain" description="Ig-like" evidence="24">
    <location>
        <begin position="3703"/>
        <end position="3809"/>
    </location>
</feature>
<keyword evidence="6" id="KW-0723">Serine/threonine-protein kinase</keyword>
<dbReference type="GO" id="GO:0005524">
    <property type="term" value="F:ATP binding"/>
    <property type="evidence" value="ECO:0007669"/>
    <property type="project" value="UniProtKB-UniRule"/>
</dbReference>
<feature type="region of interest" description="Disordered" evidence="22">
    <location>
        <begin position="307"/>
        <end position="327"/>
    </location>
</feature>
<dbReference type="CDD" id="cd00063">
    <property type="entry name" value="FN3"/>
    <property type="match status" value="18"/>
</dbReference>
<evidence type="ECO:0000256" key="6">
    <source>
        <dbReference type="ARBA" id="ARBA00022527"/>
    </source>
</evidence>
<dbReference type="PANTHER" id="PTHR14340">
    <property type="entry name" value="MICROFIBRIL-ASSOCIATED GLYCOPROTEIN 3"/>
    <property type="match status" value="1"/>
</dbReference>
<dbReference type="InterPro" id="IPR003961">
    <property type="entry name" value="FN3_dom"/>
</dbReference>
<feature type="domain" description="Ig-like" evidence="24">
    <location>
        <begin position="593"/>
        <end position="687"/>
    </location>
</feature>
<dbReference type="PROSITE" id="PS50011">
    <property type="entry name" value="PROTEIN_KINASE_DOM"/>
    <property type="match status" value="1"/>
</dbReference>
<dbReference type="FunFam" id="2.60.40.10:FF:000031">
    <property type="entry name" value="Myosin-binding protein C, slow type"/>
    <property type="match status" value="3"/>
</dbReference>
<dbReference type="GO" id="GO:0060298">
    <property type="term" value="P:positive regulation of sarcomere organization"/>
    <property type="evidence" value="ECO:0007669"/>
    <property type="project" value="UniProtKB-ARBA"/>
</dbReference>
<feature type="domain" description="Fibronectin type-III" evidence="25">
    <location>
        <begin position="4009"/>
        <end position="4105"/>
    </location>
</feature>
<dbReference type="SUPFAM" id="SSF49265">
    <property type="entry name" value="Fibronectin type III"/>
    <property type="match status" value="11"/>
</dbReference>
<comment type="catalytic activity">
    <reaction evidence="20">
        <text>L-seryl-[protein] + ATP = O-phospho-L-seryl-[protein] + ADP + H(+)</text>
        <dbReference type="Rhea" id="RHEA:17989"/>
        <dbReference type="Rhea" id="RHEA-COMP:9863"/>
        <dbReference type="Rhea" id="RHEA-COMP:11604"/>
        <dbReference type="ChEBI" id="CHEBI:15378"/>
        <dbReference type="ChEBI" id="CHEBI:29999"/>
        <dbReference type="ChEBI" id="CHEBI:30616"/>
        <dbReference type="ChEBI" id="CHEBI:83421"/>
        <dbReference type="ChEBI" id="CHEBI:456216"/>
        <dbReference type="EC" id="2.7.11.1"/>
    </reaction>
</comment>
<feature type="domain" description="Fibronectin type-III" evidence="25">
    <location>
        <begin position="2820"/>
        <end position="2915"/>
    </location>
</feature>
<evidence type="ECO:0000256" key="10">
    <source>
        <dbReference type="ARBA" id="ARBA00022737"/>
    </source>
</evidence>
<feature type="domain" description="Fibronectin type-III" evidence="25">
    <location>
        <begin position="3520"/>
        <end position="3613"/>
    </location>
</feature>
<feature type="domain" description="Fibronectin type-III" evidence="25">
    <location>
        <begin position="2921"/>
        <end position="3020"/>
    </location>
</feature>
<dbReference type="SUPFAM" id="SSF56112">
    <property type="entry name" value="Protein kinase-like (PK-like)"/>
    <property type="match status" value="1"/>
</dbReference>
<evidence type="ECO:0000313" key="27">
    <source>
        <dbReference type="Proteomes" id="UP000887568"/>
    </source>
</evidence>
<feature type="domain" description="Ig-like" evidence="24">
    <location>
        <begin position="4111"/>
        <end position="4194"/>
    </location>
</feature>
<dbReference type="EC" id="2.7.11.1" evidence="4"/>
<keyword evidence="5" id="KW-0963">Cytoplasm</keyword>
<keyword evidence="9" id="KW-0479">Metal-binding</keyword>
<evidence type="ECO:0000256" key="14">
    <source>
        <dbReference type="ARBA" id="ARBA00022840"/>
    </source>
</evidence>
<evidence type="ECO:0000256" key="12">
    <source>
        <dbReference type="ARBA" id="ARBA00022777"/>
    </source>
</evidence>
<feature type="domain" description="Fibronectin type-III" evidence="25">
    <location>
        <begin position="3908"/>
        <end position="4003"/>
    </location>
</feature>
<evidence type="ECO:0000259" key="23">
    <source>
        <dbReference type="PROSITE" id="PS50011"/>
    </source>
</evidence>
<evidence type="ECO:0000256" key="5">
    <source>
        <dbReference type="ARBA" id="ARBA00022490"/>
    </source>
</evidence>
<feature type="domain" description="Fibronectin type-III" evidence="25">
    <location>
        <begin position="3420"/>
        <end position="3514"/>
    </location>
</feature>
<dbReference type="CDD" id="cd00096">
    <property type="entry name" value="Ig"/>
    <property type="match status" value="2"/>
</dbReference>
<feature type="domain" description="Ig-like" evidence="24">
    <location>
        <begin position="1632"/>
        <end position="1723"/>
    </location>
</feature>